<dbReference type="PANTHER" id="PTHR22880:SF225">
    <property type="entry name" value="BROMODOMAIN-CONTAINING PROTEIN BET-1-RELATED"/>
    <property type="match status" value="1"/>
</dbReference>
<feature type="compositionally biased region" description="Basic residues" evidence="3">
    <location>
        <begin position="595"/>
        <end position="604"/>
    </location>
</feature>
<feature type="compositionally biased region" description="Low complexity" evidence="3">
    <location>
        <begin position="778"/>
        <end position="790"/>
    </location>
</feature>
<feature type="compositionally biased region" description="Low complexity" evidence="3">
    <location>
        <begin position="201"/>
        <end position="219"/>
    </location>
</feature>
<feature type="compositionally biased region" description="Basic and acidic residues" evidence="3">
    <location>
        <begin position="62"/>
        <end position="77"/>
    </location>
</feature>
<dbReference type="AlphaFoldDB" id="A0A067QK09"/>
<evidence type="ECO:0000259" key="5">
    <source>
        <dbReference type="PROSITE" id="PS51525"/>
    </source>
</evidence>
<dbReference type="InterPro" id="IPR050935">
    <property type="entry name" value="Bromo_chromatin_reader"/>
</dbReference>
<feature type="region of interest" description="Disordered" evidence="3">
    <location>
        <begin position="145"/>
        <end position="232"/>
    </location>
</feature>
<dbReference type="STRING" id="933084.A0A067QK09"/>
<feature type="compositionally biased region" description="Basic and acidic residues" evidence="3">
    <location>
        <begin position="12"/>
        <end position="21"/>
    </location>
</feature>
<accession>A0A067QK09</accession>
<dbReference type="InterPro" id="IPR001487">
    <property type="entry name" value="Bromodomain"/>
</dbReference>
<protein>
    <recommendedName>
        <fullName evidence="8">Bromodomain-containing protein</fullName>
    </recommendedName>
</protein>
<dbReference type="GO" id="GO:0005634">
    <property type="term" value="C:nucleus"/>
    <property type="evidence" value="ECO:0007669"/>
    <property type="project" value="TreeGrafter"/>
</dbReference>
<feature type="region of interest" description="Disordered" evidence="3">
    <location>
        <begin position="351"/>
        <end position="444"/>
    </location>
</feature>
<evidence type="ECO:0000256" key="2">
    <source>
        <dbReference type="PROSITE-ProRule" id="PRU00035"/>
    </source>
</evidence>
<dbReference type="PANTHER" id="PTHR22880">
    <property type="entry name" value="FALZ-RELATED BROMODOMAIN-CONTAINING PROTEINS"/>
    <property type="match status" value="1"/>
</dbReference>
<proteinExistence type="predicted"/>
<dbReference type="FunCoup" id="A0A067QK09">
    <property type="interactions" value="642"/>
</dbReference>
<dbReference type="PROSITE" id="PS50014">
    <property type="entry name" value="BROMODOMAIN_2"/>
    <property type="match status" value="2"/>
</dbReference>
<feature type="region of interest" description="Disordered" evidence="3">
    <location>
        <begin position="751"/>
        <end position="790"/>
    </location>
</feature>
<organism evidence="6 7">
    <name type="scientific">Jaapia argillacea MUCL 33604</name>
    <dbReference type="NCBI Taxonomy" id="933084"/>
    <lineage>
        <taxon>Eukaryota</taxon>
        <taxon>Fungi</taxon>
        <taxon>Dikarya</taxon>
        <taxon>Basidiomycota</taxon>
        <taxon>Agaricomycotina</taxon>
        <taxon>Agaricomycetes</taxon>
        <taxon>Agaricomycetidae</taxon>
        <taxon>Jaapiales</taxon>
        <taxon>Jaapiaceae</taxon>
        <taxon>Jaapia</taxon>
    </lineage>
</organism>
<dbReference type="Pfam" id="PF00439">
    <property type="entry name" value="Bromodomain"/>
    <property type="match status" value="2"/>
</dbReference>
<feature type="compositionally biased region" description="Low complexity" evidence="3">
    <location>
        <begin position="164"/>
        <end position="174"/>
    </location>
</feature>
<feature type="domain" description="Bromo" evidence="4">
    <location>
        <begin position="464"/>
        <end position="536"/>
    </location>
</feature>
<dbReference type="PRINTS" id="PR00503">
    <property type="entry name" value="BROMODOMAIN"/>
</dbReference>
<dbReference type="Gene3D" id="1.20.920.10">
    <property type="entry name" value="Bromodomain-like"/>
    <property type="match status" value="2"/>
</dbReference>
<dbReference type="HOGENOM" id="CLU_001499_4_1_1"/>
<dbReference type="GO" id="GO:0006338">
    <property type="term" value="P:chromatin remodeling"/>
    <property type="evidence" value="ECO:0007669"/>
    <property type="project" value="TreeGrafter"/>
</dbReference>
<dbReference type="Pfam" id="PF17035">
    <property type="entry name" value="BET"/>
    <property type="match status" value="1"/>
</dbReference>
<evidence type="ECO:0000256" key="1">
    <source>
        <dbReference type="ARBA" id="ARBA00023117"/>
    </source>
</evidence>
<gene>
    <name evidence="6" type="ORF">JAAARDRAFT_29913</name>
</gene>
<dbReference type="PROSITE" id="PS51525">
    <property type="entry name" value="NET"/>
    <property type="match status" value="1"/>
</dbReference>
<dbReference type="InterPro" id="IPR036427">
    <property type="entry name" value="Bromodomain-like_sf"/>
</dbReference>
<feature type="domain" description="NET" evidence="5">
    <location>
        <begin position="632"/>
        <end position="713"/>
    </location>
</feature>
<feature type="region of interest" description="Disordered" evidence="3">
    <location>
        <begin position="1"/>
        <end position="109"/>
    </location>
</feature>
<evidence type="ECO:0000313" key="6">
    <source>
        <dbReference type="EMBL" id="KDQ63862.1"/>
    </source>
</evidence>
<feature type="compositionally biased region" description="Polar residues" evidence="3">
    <location>
        <begin position="33"/>
        <end position="47"/>
    </location>
</feature>
<feature type="region of interest" description="Disordered" evidence="3">
    <location>
        <begin position="710"/>
        <end position="735"/>
    </location>
</feature>
<feature type="domain" description="Bromo" evidence="4">
    <location>
        <begin position="250"/>
        <end position="334"/>
    </location>
</feature>
<evidence type="ECO:0000259" key="4">
    <source>
        <dbReference type="PROSITE" id="PS50014"/>
    </source>
</evidence>
<keyword evidence="7" id="KW-1185">Reference proteome</keyword>
<dbReference type="GO" id="GO:0006355">
    <property type="term" value="P:regulation of DNA-templated transcription"/>
    <property type="evidence" value="ECO:0007669"/>
    <property type="project" value="TreeGrafter"/>
</dbReference>
<dbReference type="EMBL" id="KL197710">
    <property type="protein sequence ID" value="KDQ63862.1"/>
    <property type="molecule type" value="Genomic_DNA"/>
</dbReference>
<dbReference type="GO" id="GO:0000785">
    <property type="term" value="C:chromatin"/>
    <property type="evidence" value="ECO:0007669"/>
    <property type="project" value="TreeGrafter"/>
</dbReference>
<dbReference type="InterPro" id="IPR038336">
    <property type="entry name" value="NET_sf"/>
</dbReference>
<feature type="compositionally biased region" description="Low complexity" evidence="3">
    <location>
        <begin position="22"/>
        <end position="32"/>
    </location>
</feature>
<feature type="region of interest" description="Disordered" evidence="3">
    <location>
        <begin position="588"/>
        <end position="637"/>
    </location>
</feature>
<dbReference type="SMART" id="SM00297">
    <property type="entry name" value="BROMO"/>
    <property type="match status" value="2"/>
</dbReference>
<feature type="compositionally biased region" description="Pro residues" evidence="3">
    <location>
        <begin position="96"/>
        <end position="106"/>
    </location>
</feature>
<keyword evidence="1 2" id="KW-0103">Bromodomain</keyword>
<dbReference type="InterPro" id="IPR027353">
    <property type="entry name" value="NET_dom"/>
</dbReference>
<evidence type="ECO:0000313" key="7">
    <source>
        <dbReference type="Proteomes" id="UP000027265"/>
    </source>
</evidence>
<dbReference type="Proteomes" id="UP000027265">
    <property type="component" value="Unassembled WGS sequence"/>
</dbReference>
<feature type="compositionally biased region" description="Basic and acidic residues" evidence="3">
    <location>
        <begin position="175"/>
        <end position="191"/>
    </location>
</feature>
<evidence type="ECO:0008006" key="8">
    <source>
        <dbReference type="Google" id="ProtNLM"/>
    </source>
</evidence>
<dbReference type="InParanoid" id="A0A067QK09"/>
<sequence length="790" mass="86203">MNDAPIELNDNNDVHHDDHHLNGVNGNGHINGANSPESPSTPVSHINGSAPKIDIDGSEQESDARHEPVPIKVDKLDNVSTVPQVGTPLDPASIPIAPPHGTPPPQTGELLDDVKMAEEASPGLDEEEIVDNEELKHDVDMVDSQESIPPINGRASSTQPPPSSASSPNTTNGAADHDEERPAKRARKLSDADAASIVHCATPPAASAPTIPPTTASTAHTNGSSTHHHIPSTINTNQFRFCSSTVRTLRKLKDAAPFIKPVDAIALNIPHYHTIIKHPMDFETISAKIQSSNPAKPDSNPSNPRYNNVDEFVADVKLIFRNCETFNGPDHVITQMGKRVEIVFDKMVKQMPPADEPKPLPVVKKPSPLPPPPPPPPPPVVLAPPPVKKAPARRPSTSVPVLRRSEADAANGRPKREIHPPPPRDLPYADGPKRPRKVKVPKDDGTAEQLKFCGRILVELHRKQHYSIASPFYEPVDWVKLEIPSYPKIIKRPMDLSTMRMKLENNEYPNAKKFYDDFKLLCRNCYTFNPPGTPVNHAGLELERLFDDKWKALPPLGSDDEEEPTSEDERQRAIAAMESQIETMRANLAGLKGTTKPKKEKKKEKPAPVASTSKIPKAPKPQPAPPKKKGGKKAAVEEQDVLSFEQKKDLSEAIQKLDGTKLEKVIQIIHEGVPEIRDSTEEIELDIDLLPPSVLTKLYNFVLRPLQRSAGTKRARTGKGTGTGGLKRKSMDEDVEAEKIRQLEARMALFEQGSGGAAAASGAADSSRRTDMSEHSSDSSSDESSGSDTE</sequence>
<feature type="compositionally biased region" description="Pro residues" evidence="3">
    <location>
        <begin position="367"/>
        <end position="388"/>
    </location>
</feature>
<dbReference type="OrthoDB" id="784962at2759"/>
<name>A0A067QK09_9AGAM</name>
<reference evidence="7" key="1">
    <citation type="journal article" date="2014" name="Proc. Natl. Acad. Sci. U.S.A.">
        <title>Extensive sampling of basidiomycete genomes demonstrates inadequacy of the white-rot/brown-rot paradigm for wood decay fungi.</title>
        <authorList>
            <person name="Riley R."/>
            <person name="Salamov A.A."/>
            <person name="Brown D.W."/>
            <person name="Nagy L.G."/>
            <person name="Floudas D."/>
            <person name="Held B.W."/>
            <person name="Levasseur A."/>
            <person name="Lombard V."/>
            <person name="Morin E."/>
            <person name="Otillar R."/>
            <person name="Lindquist E.A."/>
            <person name="Sun H."/>
            <person name="LaButti K.M."/>
            <person name="Schmutz J."/>
            <person name="Jabbour D."/>
            <person name="Luo H."/>
            <person name="Baker S.E."/>
            <person name="Pisabarro A.G."/>
            <person name="Walton J.D."/>
            <person name="Blanchette R.A."/>
            <person name="Henrissat B."/>
            <person name="Martin F."/>
            <person name="Cullen D."/>
            <person name="Hibbett D.S."/>
            <person name="Grigoriev I.V."/>
        </authorList>
    </citation>
    <scope>NUCLEOTIDE SEQUENCE [LARGE SCALE GENOMIC DNA]</scope>
    <source>
        <strain evidence="7">MUCL 33604</strain>
    </source>
</reference>
<evidence type="ECO:0000256" key="3">
    <source>
        <dbReference type="SAM" id="MobiDB-lite"/>
    </source>
</evidence>
<feature type="compositionally biased region" description="Basic and acidic residues" evidence="3">
    <location>
        <begin position="766"/>
        <end position="777"/>
    </location>
</feature>
<dbReference type="SUPFAM" id="SSF47370">
    <property type="entry name" value="Bromodomain"/>
    <property type="match status" value="2"/>
</dbReference>
<dbReference type="Gene3D" id="1.20.1270.220">
    <property type="match status" value="1"/>
</dbReference>